<gene>
    <name evidence="2" type="ORF">AVEN_255075_1</name>
</gene>
<keyword evidence="1" id="KW-1133">Transmembrane helix</keyword>
<reference evidence="2 3" key="1">
    <citation type="journal article" date="2019" name="Sci. Rep.">
        <title>Orb-weaving spider Araneus ventricosus genome elucidates the spidroin gene catalogue.</title>
        <authorList>
            <person name="Kono N."/>
            <person name="Nakamura H."/>
            <person name="Ohtoshi R."/>
            <person name="Moran D.A.P."/>
            <person name="Shinohara A."/>
            <person name="Yoshida Y."/>
            <person name="Fujiwara M."/>
            <person name="Mori M."/>
            <person name="Tomita M."/>
            <person name="Arakawa K."/>
        </authorList>
    </citation>
    <scope>NUCLEOTIDE SEQUENCE [LARGE SCALE GENOMIC DNA]</scope>
</reference>
<keyword evidence="3" id="KW-1185">Reference proteome</keyword>
<evidence type="ECO:0000313" key="2">
    <source>
        <dbReference type="EMBL" id="GBM95364.1"/>
    </source>
</evidence>
<dbReference type="EMBL" id="BGPR01004051">
    <property type="protein sequence ID" value="GBM95364.1"/>
    <property type="molecule type" value="Genomic_DNA"/>
</dbReference>
<feature type="transmembrane region" description="Helical" evidence="1">
    <location>
        <begin position="35"/>
        <end position="57"/>
    </location>
</feature>
<sequence>MYWIRRKIEECTNLHIIQNGNMLSRKFRKEIPEPFVLSYSGAIGHTFLCMTMIYILLFETEFCNRVLRYGVTIICIRPESNRASVEGSGMTGFCSVNSF</sequence>
<evidence type="ECO:0000256" key="1">
    <source>
        <dbReference type="SAM" id="Phobius"/>
    </source>
</evidence>
<protein>
    <submittedName>
        <fullName evidence="2">Uncharacterized protein</fullName>
    </submittedName>
</protein>
<evidence type="ECO:0000313" key="3">
    <source>
        <dbReference type="Proteomes" id="UP000499080"/>
    </source>
</evidence>
<comment type="caution">
    <text evidence="2">The sequence shown here is derived from an EMBL/GenBank/DDBJ whole genome shotgun (WGS) entry which is preliminary data.</text>
</comment>
<proteinExistence type="predicted"/>
<organism evidence="2 3">
    <name type="scientific">Araneus ventricosus</name>
    <name type="common">Orbweaver spider</name>
    <name type="synonym">Epeira ventricosa</name>
    <dbReference type="NCBI Taxonomy" id="182803"/>
    <lineage>
        <taxon>Eukaryota</taxon>
        <taxon>Metazoa</taxon>
        <taxon>Ecdysozoa</taxon>
        <taxon>Arthropoda</taxon>
        <taxon>Chelicerata</taxon>
        <taxon>Arachnida</taxon>
        <taxon>Araneae</taxon>
        <taxon>Araneomorphae</taxon>
        <taxon>Entelegynae</taxon>
        <taxon>Araneoidea</taxon>
        <taxon>Araneidae</taxon>
        <taxon>Araneus</taxon>
    </lineage>
</organism>
<keyword evidence="1" id="KW-0472">Membrane</keyword>
<dbReference type="AlphaFoldDB" id="A0A4Y2JZ95"/>
<dbReference type="Proteomes" id="UP000499080">
    <property type="component" value="Unassembled WGS sequence"/>
</dbReference>
<accession>A0A4Y2JZ95</accession>
<keyword evidence="1" id="KW-0812">Transmembrane</keyword>
<name>A0A4Y2JZ95_ARAVE</name>